<name>A0A1Q2MD27_9BACT</name>
<dbReference type="InterPro" id="IPR035979">
    <property type="entry name" value="RBD_domain_sf"/>
</dbReference>
<dbReference type="SUPFAM" id="SSF54928">
    <property type="entry name" value="RNA-binding domain, RBD"/>
    <property type="match status" value="1"/>
</dbReference>
<keyword evidence="3" id="KW-1133">Transmembrane helix</keyword>
<dbReference type="RefSeq" id="WP_222566400.1">
    <property type="nucleotide sequence ID" value="NZ_CP019646.1"/>
</dbReference>
<evidence type="ECO:0000259" key="4">
    <source>
        <dbReference type="PROSITE" id="PS50102"/>
    </source>
</evidence>
<keyword evidence="3" id="KW-0472">Membrane</keyword>
<reference evidence="6" key="1">
    <citation type="submission" date="2017-02" db="EMBL/GenBank/DDBJ databases">
        <title>Comparative genomics and description of representatives of a novel lineage of planctomycetes thriving in anoxic sediments.</title>
        <authorList>
            <person name="Spring S."/>
            <person name="Bunk B."/>
            <person name="Sproer C."/>
        </authorList>
    </citation>
    <scope>NUCLEOTIDE SEQUENCE [LARGE SCALE GENOMIC DNA]</scope>
    <source>
        <strain evidence="6">SM-Chi-D1</strain>
    </source>
</reference>
<evidence type="ECO:0000313" key="6">
    <source>
        <dbReference type="Proteomes" id="UP000188181"/>
    </source>
</evidence>
<feature type="region of interest" description="Disordered" evidence="2">
    <location>
        <begin position="156"/>
        <end position="192"/>
    </location>
</feature>
<dbReference type="PANTHER" id="PTHR48025:SF1">
    <property type="entry name" value="RRM DOMAIN-CONTAINING PROTEIN"/>
    <property type="match status" value="1"/>
</dbReference>
<evidence type="ECO:0000313" key="5">
    <source>
        <dbReference type="EMBL" id="AQQ70448.1"/>
    </source>
</evidence>
<dbReference type="Pfam" id="PF00076">
    <property type="entry name" value="RRM_1"/>
    <property type="match status" value="1"/>
</dbReference>
<gene>
    <name evidence="5" type="ORF">SMSP2_00797</name>
</gene>
<dbReference type="InterPro" id="IPR050502">
    <property type="entry name" value="Euk_RNA-bind_prot"/>
</dbReference>
<dbReference type="SMART" id="SM00360">
    <property type="entry name" value="RRM"/>
    <property type="match status" value="1"/>
</dbReference>
<dbReference type="AlphaFoldDB" id="A0A1Q2MD27"/>
<dbReference type="EMBL" id="CP019646">
    <property type="protein sequence ID" value="AQQ70448.1"/>
    <property type="molecule type" value="Genomic_DNA"/>
</dbReference>
<dbReference type="InterPro" id="IPR012677">
    <property type="entry name" value="Nucleotide-bd_a/b_plait_sf"/>
</dbReference>
<feature type="domain" description="RRM" evidence="4">
    <location>
        <begin position="102"/>
        <end position="180"/>
    </location>
</feature>
<organism evidence="5 6">
    <name type="scientific">Limihaloglobus sulfuriphilus</name>
    <dbReference type="NCBI Taxonomy" id="1851148"/>
    <lineage>
        <taxon>Bacteria</taxon>
        <taxon>Pseudomonadati</taxon>
        <taxon>Planctomycetota</taxon>
        <taxon>Phycisphaerae</taxon>
        <taxon>Sedimentisphaerales</taxon>
        <taxon>Sedimentisphaeraceae</taxon>
        <taxon>Limihaloglobus</taxon>
    </lineage>
</organism>
<sequence>MSLTRIIGVVIVIMYFIACVILGLVMVSGEQGQVSREVMCWFLFVNGIYGSFLMLFILRIISVTDKSQKRPRNKNRSPKPAGGKTPQKGGKSVSRIPEKGPVNIYTGNLGLTVLEQDLRDLFGAFGQVNSVRIISDKNTGESKGYGFVEMAKPEDAQQAINSLNGKDLKGQDIKVSVSKPKRKGGGRKYKKD</sequence>
<feature type="transmembrane region" description="Helical" evidence="3">
    <location>
        <begin position="6"/>
        <end position="27"/>
    </location>
</feature>
<protein>
    <submittedName>
        <fullName evidence="5">Splicing factor, CC1-like family</fullName>
    </submittedName>
</protein>
<feature type="compositionally biased region" description="Basic residues" evidence="2">
    <location>
        <begin position="179"/>
        <end position="192"/>
    </location>
</feature>
<dbReference type="Proteomes" id="UP000188181">
    <property type="component" value="Chromosome"/>
</dbReference>
<evidence type="ECO:0000256" key="1">
    <source>
        <dbReference type="ARBA" id="ARBA00022884"/>
    </source>
</evidence>
<keyword evidence="3" id="KW-0812">Transmembrane</keyword>
<feature type="transmembrane region" description="Helical" evidence="3">
    <location>
        <begin position="39"/>
        <end position="61"/>
    </location>
</feature>
<dbReference type="STRING" id="1851148.SMSP2_00797"/>
<dbReference type="InterPro" id="IPR000504">
    <property type="entry name" value="RRM_dom"/>
</dbReference>
<evidence type="ECO:0000256" key="2">
    <source>
        <dbReference type="SAM" id="MobiDB-lite"/>
    </source>
</evidence>
<proteinExistence type="predicted"/>
<keyword evidence="6" id="KW-1185">Reference proteome</keyword>
<dbReference type="PANTHER" id="PTHR48025">
    <property type="entry name" value="OS02G0815200 PROTEIN"/>
    <property type="match status" value="1"/>
</dbReference>
<dbReference type="GO" id="GO:0003729">
    <property type="term" value="F:mRNA binding"/>
    <property type="evidence" value="ECO:0007669"/>
    <property type="project" value="TreeGrafter"/>
</dbReference>
<dbReference type="PROSITE" id="PS50102">
    <property type="entry name" value="RRM"/>
    <property type="match status" value="1"/>
</dbReference>
<keyword evidence="1" id="KW-0694">RNA-binding</keyword>
<feature type="region of interest" description="Disordered" evidence="2">
    <location>
        <begin position="68"/>
        <end position="99"/>
    </location>
</feature>
<accession>A0A1Q2MD27</accession>
<dbReference type="Gene3D" id="3.30.70.330">
    <property type="match status" value="1"/>
</dbReference>
<dbReference type="KEGG" id="pbas:SMSP2_00797"/>
<evidence type="ECO:0000256" key="3">
    <source>
        <dbReference type="SAM" id="Phobius"/>
    </source>
</evidence>